<keyword evidence="2" id="KW-0472">Membrane</keyword>
<dbReference type="EMBL" id="CAJNOR010003380">
    <property type="protein sequence ID" value="CAF1408117.1"/>
    <property type="molecule type" value="Genomic_DNA"/>
</dbReference>
<protein>
    <submittedName>
        <fullName evidence="5">Uncharacterized protein</fullName>
    </submittedName>
</protein>
<dbReference type="Proteomes" id="UP000663828">
    <property type="component" value="Unassembled WGS sequence"/>
</dbReference>
<reference evidence="5" key="1">
    <citation type="submission" date="2021-02" db="EMBL/GenBank/DDBJ databases">
        <authorList>
            <person name="Nowell W R."/>
        </authorList>
    </citation>
    <scope>NUCLEOTIDE SEQUENCE</scope>
</reference>
<accession>A0A815LGY2</accession>
<evidence type="ECO:0000256" key="1">
    <source>
        <dbReference type="SAM" id="MobiDB-lite"/>
    </source>
</evidence>
<feature type="compositionally biased region" description="Gly residues" evidence="1">
    <location>
        <begin position="202"/>
        <end position="211"/>
    </location>
</feature>
<dbReference type="AlphaFoldDB" id="A0A815LGY2"/>
<evidence type="ECO:0000313" key="6">
    <source>
        <dbReference type="Proteomes" id="UP000663828"/>
    </source>
</evidence>
<proteinExistence type="predicted"/>
<evidence type="ECO:0000256" key="2">
    <source>
        <dbReference type="SAM" id="Phobius"/>
    </source>
</evidence>
<comment type="caution">
    <text evidence="5">The sequence shown here is derived from an EMBL/GenBank/DDBJ whole genome shotgun (WGS) entry which is preliminary data.</text>
</comment>
<dbReference type="Proteomes" id="UP000663852">
    <property type="component" value="Unassembled WGS sequence"/>
</dbReference>
<feature type="transmembrane region" description="Helical" evidence="2">
    <location>
        <begin position="243"/>
        <end position="268"/>
    </location>
</feature>
<evidence type="ECO:0000256" key="3">
    <source>
        <dbReference type="SAM" id="SignalP"/>
    </source>
</evidence>
<organism evidence="5 6">
    <name type="scientific">Adineta ricciae</name>
    <name type="common">Rotifer</name>
    <dbReference type="NCBI Taxonomy" id="249248"/>
    <lineage>
        <taxon>Eukaryota</taxon>
        <taxon>Metazoa</taxon>
        <taxon>Spiralia</taxon>
        <taxon>Gnathifera</taxon>
        <taxon>Rotifera</taxon>
        <taxon>Eurotatoria</taxon>
        <taxon>Bdelloidea</taxon>
        <taxon>Adinetida</taxon>
        <taxon>Adinetidae</taxon>
        <taxon>Adineta</taxon>
    </lineage>
</organism>
<dbReference type="OrthoDB" id="5841574at2759"/>
<feature type="region of interest" description="Disordered" evidence="1">
    <location>
        <begin position="197"/>
        <end position="216"/>
    </location>
</feature>
<keyword evidence="2" id="KW-1133">Transmembrane helix</keyword>
<sequence>MFILIFALYSLSFTHVIGSSHNCTGTSTLITFDDLPTITVSTLISNGYFGLSWSNAYYDAASRNVPGSGYYTALSSGSYITLNGFGNPMAIASTTPNTFNISSFIAAAAWNDNLNLAISGKRNGTTVYQQTVTLQVTNSTWVSLNWTYIDTVTFTTSGGTVNSLFAGTYSGSQFAMDDLCVDINSFYTSTTSVYGTSTTRSGSGGGGNGDGDGGDGGDGLDLELELELGKKPKATITIGGLPVAVFAGTMAAVVVALIIFAFLLWCFISSKCCTQKPHCRGCGGGGC</sequence>
<evidence type="ECO:0000313" key="4">
    <source>
        <dbReference type="EMBL" id="CAF1339744.1"/>
    </source>
</evidence>
<keyword evidence="3" id="KW-0732">Signal</keyword>
<feature type="chain" id="PRO_5036228133" evidence="3">
    <location>
        <begin position="19"/>
        <end position="287"/>
    </location>
</feature>
<feature type="signal peptide" evidence="3">
    <location>
        <begin position="1"/>
        <end position="18"/>
    </location>
</feature>
<evidence type="ECO:0000313" key="5">
    <source>
        <dbReference type="EMBL" id="CAF1408117.1"/>
    </source>
</evidence>
<name>A0A815LGY2_ADIRI</name>
<dbReference type="EMBL" id="CAJNOJ010000252">
    <property type="protein sequence ID" value="CAF1339744.1"/>
    <property type="molecule type" value="Genomic_DNA"/>
</dbReference>
<keyword evidence="2" id="KW-0812">Transmembrane</keyword>
<keyword evidence="6" id="KW-1185">Reference proteome</keyword>
<gene>
    <name evidence="4" type="ORF">EDS130_LOCUS32667</name>
    <name evidence="5" type="ORF">XAT740_LOCUS34523</name>
</gene>